<comment type="caution">
    <text evidence="3">The sequence shown here is derived from an EMBL/GenBank/DDBJ whole genome shotgun (WGS) entry which is preliminary data.</text>
</comment>
<dbReference type="EMBL" id="JAAARO010000003">
    <property type="protein sequence ID" value="KAF5750465.1"/>
    <property type="molecule type" value="Genomic_DNA"/>
</dbReference>
<name>A0A7J7DVS0_TRIWF</name>
<keyword evidence="4" id="KW-1185">Reference proteome</keyword>
<reference evidence="3 4" key="1">
    <citation type="journal article" date="2020" name="Nat. Commun.">
        <title>Genome of Tripterygium wilfordii and identification of cytochrome P450 involved in triptolide biosynthesis.</title>
        <authorList>
            <person name="Tu L."/>
            <person name="Su P."/>
            <person name="Zhang Z."/>
            <person name="Gao L."/>
            <person name="Wang J."/>
            <person name="Hu T."/>
            <person name="Zhou J."/>
            <person name="Zhang Y."/>
            <person name="Zhao Y."/>
            <person name="Liu Y."/>
            <person name="Song Y."/>
            <person name="Tong Y."/>
            <person name="Lu Y."/>
            <person name="Yang J."/>
            <person name="Xu C."/>
            <person name="Jia M."/>
            <person name="Peters R.J."/>
            <person name="Huang L."/>
            <person name="Gao W."/>
        </authorList>
    </citation>
    <scope>NUCLEOTIDE SEQUENCE [LARGE SCALE GENOMIC DNA]</scope>
    <source>
        <strain evidence="4">cv. XIE 37</strain>
        <strain evidence="3">XIE 37</strain>
        <tissue evidence="3">Leaf</tissue>
    </source>
</reference>
<sequence>MNPIDDSKDAVTIRGGKPQHRHNQTCGEKLLDKDLQRMERHPVDDKGGIERPPPKSGLGGKYTWEGPDDEVENELLPAPSAIDEGNPNYVDEETEERIVKGEKSDVVGLVIGEVEVDKVAQEKKGVGRVEIDPRFKVD</sequence>
<dbReference type="OrthoDB" id="1899413at2759"/>
<proteinExistence type="predicted"/>
<dbReference type="InParanoid" id="A0A7J7DVS0"/>
<evidence type="ECO:0000256" key="1">
    <source>
        <dbReference type="SAM" id="MobiDB-lite"/>
    </source>
</evidence>
<feature type="compositionally biased region" description="Basic and acidic residues" evidence="1">
    <location>
        <begin position="1"/>
        <end position="11"/>
    </location>
</feature>
<organism evidence="3 4">
    <name type="scientific">Tripterygium wilfordii</name>
    <name type="common">Thunder God vine</name>
    <dbReference type="NCBI Taxonomy" id="458696"/>
    <lineage>
        <taxon>Eukaryota</taxon>
        <taxon>Viridiplantae</taxon>
        <taxon>Streptophyta</taxon>
        <taxon>Embryophyta</taxon>
        <taxon>Tracheophyta</taxon>
        <taxon>Spermatophyta</taxon>
        <taxon>Magnoliopsida</taxon>
        <taxon>eudicotyledons</taxon>
        <taxon>Gunneridae</taxon>
        <taxon>Pentapetalae</taxon>
        <taxon>rosids</taxon>
        <taxon>fabids</taxon>
        <taxon>Celastrales</taxon>
        <taxon>Celastraceae</taxon>
        <taxon>Tripterygium</taxon>
    </lineage>
</organism>
<dbReference type="AlphaFoldDB" id="A0A7J7DVS0"/>
<dbReference type="Proteomes" id="UP000593562">
    <property type="component" value="Unassembled WGS sequence"/>
</dbReference>
<dbReference type="EMBL" id="JAAARO010000284">
    <property type="protein sequence ID" value="KAF5725269.1"/>
    <property type="molecule type" value="Genomic_DNA"/>
</dbReference>
<feature type="region of interest" description="Disordered" evidence="1">
    <location>
        <begin position="1"/>
        <end position="70"/>
    </location>
</feature>
<protein>
    <submittedName>
        <fullName evidence="3">Uncharacterized protein</fullName>
    </submittedName>
</protein>
<feature type="compositionally biased region" description="Basic and acidic residues" evidence="1">
    <location>
        <begin position="29"/>
        <end position="53"/>
    </location>
</feature>
<evidence type="ECO:0000313" key="3">
    <source>
        <dbReference type="EMBL" id="KAF5750465.1"/>
    </source>
</evidence>
<evidence type="ECO:0000313" key="4">
    <source>
        <dbReference type="Proteomes" id="UP000593562"/>
    </source>
</evidence>
<accession>A0A7J7DVS0</accession>
<evidence type="ECO:0000313" key="2">
    <source>
        <dbReference type="EMBL" id="KAF5725269.1"/>
    </source>
</evidence>
<gene>
    <name evidence="3" type="ORF">HS088_TW03G00801</name>
    <name evidence="2" type="ORF">HS088_TW0G00010</name>
</gene>